<dbReference type="PRINTS" id="PR00033">
    <property type="entry name" value="HTHASNC"/>
</dbReference>
<reference evidence="5 6" key="1">
    <citation type="submission" date="2024-09" db="EMBL/GenBank/DDBJ databases">
        <title>The Natural Products Discovery Center: Release of the First 8490 Sequenced Strains for Exploring Actinobacteria Biosynthetic Diversity.</title>
        <authorList>
            <person name="Kalkreuter E."/>
            <person name="Kautsar S.A."/>
            <person name="Yang D."/>
            <person name="Bader C.D."/>
            <person name="Teijaro C.N."/>
            <person name="Fluegel L."/>
            <person name="Davis C.M."/>
            <person name="Simpson J.R."/>
            <person name="Lauterbach L."/>
            <person name="Steele A.D."/>
            <person name="Gui C."/>
            <person name="Meng S."/>
            <person name="Li G."/>
            <person name="Viehrig K."/>
            <person name="Ye F."/>
            <person name="Su P."/>
            <person name="Kiefer A.F."/>
            <person name="Nichols A."/>
            <person name="Cepeda A.J."/>
            <person name="Yan W."/>
            <person name="Fan B."/>
            <person name="Jiang Y."/>
            <person name="Adhikari A."/>
            <person name="Zheng C.-J."/>
            <person name="Schuster L."/>
            <person name="Cowan T.M."/>
            <person name="Smanski M.J."/>
            <person name="Chevrette M.G."/>
            <person name="De Carvalho L.P.S."/>
            <person name="Shen B."/>
        </authorList>
    </citation>
    <scope>NUCLEOTIDE SEQUENCE [LARGE SCALE GENOMIC DNA]</scope>
    <source>
        <strain evidence="5 6">NPDC060353</strain>
    </source>
</reference>
<evidence type="ECO:0000259" key="4">
    <source>
        <dbReference type="PROSITE" id="PS50956"/>
    </source>
</evidence>
<dbReference type="Pfam" id="PF01037">
    <property type="entry name" value="AsnC_trans_reg"/>
    <property type="match status" value="1"/>
</dbReference>
<proteinExistence type="predicted"/>
<dbReference type="InterPro" id="IPR019887">
    <property type="entry name" value="Tscrpt_reg_AsnC/Lrp_C"/>
</dbReference>
<dbReference type="Gene3D" id="1.10.10.10">
    <property type="entry name" value="Winged helix-like DNA-binding domain superfamily/Winged helix DNA-binding domain"/>
    <property type="match status" value="1"/>
</dbReference>
<dbReference type="RefSeq" id="WP_258936677.1">
    <property type="nucleotide sequence ID" value="NZ_JANBBF010000009.1"/>
</dbReference>
<evidence type="ECO:0000256" key="2">
    <source>
        <dbReference type="ARBA" id="ARBA00023125"/>
    </source>
</evidence>
<sequence>MFTDPKSGAAIENISANSVVDDVDRRLLVALNEDPRQSKSALARRAGLSTPTVSSRIARLERLGVIRGYRLDLDPAALGYLISAWVRVRPGPGQLAKVVELAERTPEISECHRVTGDDCFLLHVHAPSLSSLEHILDRFLLHGQTTSTISVSSPILPRNPPVLESTKAHAQ</sequence>
<dbReference type="Pfam" id="PF13412">
    <property type="entry name" value="HTH_24"/>
    <property type="match status" value="1"/>
</dbReference>
<dbReference type="InterPro" id="IPR019888">
    <property type="entry name" value="Tscrpt_reg_AsnC-like"/>
</dbReference>
<dbReference type="Gene3D" id="3.30.70.920">
    <property type="match status" value="1"/>
</dbReference>
<dbReference type="InterPro" id="IPR000485">
    <property type="entry name" value="AsnC-type_HTH_dom"/>
</dbReference>
<dbReference type="Proteomes" id="UP001598673">
    <property type="component" value="Unassembled WGS sequence"/>
</dbReference>
<dbReference type="InterPro" id="IPR036390">
    <property type="entry name" value="WH_DNA-bd_sf"/>
</dbReference>
<organism evidence="5 6">
    <name type="scientific">Prauserella salsuginis</name>
    <dbReference type="NCBI Taxonomy" id="387889"/>
    <lineage>
        <taxon>Bacteria</taxon>
        <taxon>Bacillati</taxon>
        <taxon>Actinomycetota</taxon>
        <taxon>Actinomycetes</taxon>
        <taxon>Pseudonocardiales</taxon>
        <taxon>Pseudonocardiaceae</taxon>
        <taxon>Prauserella</taxon>
        <taxon>Prauserella salsuginis group</taxon>
    </lineage>
</organism>
<dbReference type="SUPFAM" id="SSF46785">
    <property type="entry name" value="Winged helix' DNA-binding domain"/>
    <property type="match status" value="1"/>
</dbReference>
<dbReference type="SUPFAM" id="SSF54909">
    <property type="entry name" value="Dimeric alpha+beta barrel"/>
    <property type="match status" value="1"/>
</dbReference>
<dbReference type="InterPro" id="IPR011008">
    <property type="entry name" value="Dimeric_a/b-barrel"/>
</dbReference>
<keyword evidence="6" id="KW-1185">Reference proteome</keyword>
<evidence type="ECO:0000256" key="1">
    <source>
        <dbReference type="ARBA" id="ARBA00023015"/>
    </source>
</evidence>
<comment type="caution">
    <text evidence="5">The sequence shown here is derived from an EMBL/GenBank/DDBJ whole genome shotgun (WGS) entry which is preliminary data.</text>
</comment>
<dbReference type="EMBL" id="JBHXCV010000012">
    <property type="protein sequence ID" value="MFD6795374.1"/>
    <property type="molecule type" value="Genomic_DNA"/>
</dbReference>
<evidence type="ECO:0000256" key="3">
    <source>
        <dbReference type="ARBA" id="ARBA00023163"/>
    </source>
</evidence>
<dbReference type="SMART" id="SM00344">
    <property type="entry name" value="HTH_ASNC"/>
    <property type="match status" value="1"/>
</dbReference>
<name>A0ABW6G885_9PSEU</name>
<keyword evidence="2" id="KW-0238">DNA-binding</keyword>
<dbReference type="InterPro" id="IPR011991">
    <property type="entry name" value="ArsR-like_HTH"/>
</dbReference>
<keyword evidence="1" id="KW-0805">Transcription regulation</keyword>
<accession>A0ABW6G885</accession>
<dbReference type="InterPro" id="IPR036388">
    <property type="entry name" value="WH-like_DNA-bd_sf"/>
</dbReference>
<keyword evidence="3" id="KW-0804">Transcription</keyword>
<evidence type="ECO:0000313" key="5">
    <source>
        <dbReference type="EMBL" id="MFD6795374.1"/>
    </source>
</evidence>
<evidence type="ECO:0000313" key="6">
    <source>
        <dbReference type="Proteomes" id="UP001598673"/>
    </source>
</evidence>
<gene>
    <name evidence="5" type="ORF">ACFWGY_18735</name>
</gene>
<protein>
    <submittedName>
        <fullName evidence="5">Lrp/AsnC family transcriptional regulator</fullName>
    </submittedName>
</protein>
<feature type="domain" description="HTH asnC-type" evidence="4">
    <location>
        <begin position="20"/>
        <end position="81"/>
    </location>
</feature>
<dbReference type="PROSITE" id="PS50956">
    <property type="entry name" value="HTH_ASNC_2"/>
    <property type="match status" value="1"/>
</dbReference>
<dbReference type="PANTHER" id="PTHR30154">
    <property type="entry name" value="LEUCINE-RESPONSIVE REGULATORY PROTEIN"/>
    <property type="match status" value="1"/>
</dbReference>
<dbReference type="CDD" id="cd00090">
    <property type="entry name" value="HTH_ARSR"/>
    <property type="match status" value="1"/>
</dbReference>
<dbReference type="PANTHER" id="PTHR30154:SF53">
    <property type="entry name" value="HTH-TYPE TRANSCRIPTIONAL REGULATOR LRPC"/>
    <property type="match status" value="1"/>
</dbReference>